<dbReference type="GeneID" id="95580783"/>
<gene>
    <name evidence="1" type="ORF">CBF28_06915</name>
</gene>
<organism evidence="1 2">
    <name type="scientific">Vagococcus carniphilus</name>
    <dbReference type="NCBI Taxonomy" id="218144"/>
    <lineage>
        <taxon>Bacteria</taxon>
        <taxon>Bacillati</taxon>
        <taxon>Bacillota</taxon>
        <taxon>Bacilli</taxon>
        <taxon>Lactobacillales</taxon>
        <taxon>Enterococcaceae</taxon>
        <taxon>Vagococcus</taxon>
    </lineage>
</organism>
<dbReference type="RefSeq" id="WP_126793343.1">
    <property type="nucleotide sequence ID" value="NZ_CP060720.1"/>
</dbReference>
<evidence type="ECO:0000313" key="2">
    <source>
        <dbReference type="Proteomes" id="UP000288028"/>
    </source>
</evidence>
<keyword evidence="2" id="KW-1185">Reference proteome</keyword>
<dbReference type="Proteomes" id="UP000288028">
    <property type="component" value="Unassembled WGS sequence"/>
</dbReference>
<proteinExistence type="predicted"/>
<dbReference type="AlphaFoldDB" id="A0A430B5F3"/>
<reference evidence="1 2" key="1">
    <citation type="submission" date="2017-05" db="EMBL/GenBank/DDBJ databases">
        <title>Vagococcus spp. assemblies.</title>
        <authorList>
            <person name="Gulvik C.A."/>
        </authorList>
    </citation>
    <scope>NUCLEOTIDE SEQUENCE [LARGE SCALE GENOMIC DNA]</scope>
    <source>
        <strain evidence="1 2">SS1714</strain>
    </source>
</reference>
<dbReference type="OrthoDB" id="1644322at2"/>
<evidence type="ECO:0000313" key="1">
    <source>
        <dbReference type="EMBL" id="RSU15452.1"/>
    </source>
</evidence>
<accession>A0A430B5F3</accession>
<protein>
    <recommendedName>
        <fullName evidence="3">DNA-directed RNA polymerase beta subunit</fullName>
    </recommendedName>
</protein>
<sequence length="123" mass="14170">MMKLNQYYDDRGVKKYMGFYLSEHTRELELEKKEANRINFGLETMTLTEVAEVIEIALTKDLPVLIQPNIKTIDGRGFNDNIVGKILGFSGDLIYVNELCISINLIRHIAISENVKWYVRSEG</sequence>
<comment type="caution">
    <text evidence="1">The sequence shown here is derived from an EMBL/GenBank/DDBJ whole genome shotgun (WGS) entry which is preliminary data.</text>
</comment>
<evidence type="ECO:0008006" key="3">
    <source>
        <dbReference type="Google" id="ProtNLM"/>
    </source>
</evidence>
<dbReference type="EMBL" id="NGKB01000005">
    <property type="protein sequence ID" value="RSU15452.1"/>
    <property type="molecule type" value="Genomic_DNA"/>
</dbReference>
<name>A0A430B5F3_9ENTE</name>